<name>A0A0B6YD04_9EUPU</name>
<feature type="non-terminal residue" evidence="2">
    <location>
        <position position="1"/>
    </location>
</feature>
<feature type="compositionally biased region" description="Basic and acidic residues" evidence="1">
    <location>
        <begin position="105"/>
        <end position="114"/>
    </location>
</feature>
<gene>
    <name evidence="2" type="primary">ORF21817</name>
</gene>
<feature type="region of interest" description="Disordered" evidence="1">
    <location>
        <begin position="1"/>
        <end position="30"/>
    </location>
</feature>
<reference evidence="2" key="1">
    <citation type="submission" date="2014-12" db="EMBL/GenBank/DDBJ databases">
        <title>Insight into the proteome of Arion vulgaris.</title>
        <authorList>
            <person name="Aradska J."/>
            <person name="Bulat T."/>
            <person name="Smidak R."/>
            <person name="Sarate P."/>
            <person name="Gangsoo J."/>
            <person name="Sialana F."/>
            <person name="Bilban M."/>
            <person name="Lubec G."/>
        </authorList>
    </citation>
    <scope>NUCLEOTIDE SEQUENCE</scope>
    <source>
        <tissue evidence="2">Skin</tissue>
    </source>
</reference>
<protein>
    <submittedName>
        <fullName evidence="2">Uncharacterized protein</fullName>
    </submittedName>
</protein>
<feature type="non-terminal residue" evidence="2">
    <location>
        <position position="114"/>
    </location>
</feature>
<sequence>GNMRNFDYNWPGPYDQPRIDKTHLSSGERLSPLYSPTSIDFAGNSNLCQQHSNKRLHPILPKSQTPQAMVSNFGTVPDHVIPNNPEPRGSGKHKRRRKRPHPRDHHAAAREHAA</sequence>
<dbReference type="EMBL" id="HACG01007174">
    <property type="protein sequence ID" value="CEK54039.1"/>
    <property type="molecule type" value="Transcribed_RNA"/>
</dbReference>
<dbReference type="AlphaFoldDB" id="A0A0B6YD04"/>
<feature type="compositionally biased region" description="Basic residues" evidence="1">
    <location>
        <begin position="90"/>
        <end position="104"/>
    </location>
</feature>
<organism evidence="2">
    <name type="scientific">Arion vulgaris</name>
    <dbReference type="NCBI Taxonomy" id="1028688"/>
    <lineage>
        <taxon>Eukaryota</taxon>
        <taxon>Metazoa</taxon>
        <taxon>Spiralia</taxon>
        <taxon>Lophotrochozoa</taxon>
        <taxon>Mollusca</taxon>
        <taxon>Gastropoda</taxon>
        <taxon>Heterobranchia</taxon>
        <taxon>Euthyneura</taxon>
        <taxon>Panpulmonata</taxon>
        <taxon>Eupulmonata</taxon>
        <taxon>Stylommatophora</taxon>
        <taxon>Helicina</taxon>
        <taxon>Arionoidea</taxon>
        <taxon>Arionidae</taxon>
        <taxon>Arion</taxon>
    </lineage>
</organism>
<proteinExistence type="predicted"/>
<accession>A0A0B6YD04</accession>
<evidence type="ECO:0000256" key="1">
    <source>
        <dbReference type="SAM" id="MobiDB-lite"/>
    </source>
</evidence>
<feature type="region of interest" description="Disordered" evidence="1">
    <location>
        <begin position="69"/>
        <end position="114"/>
    </location>
</feature>
<evidence type="ECO:0000313" key="2">
    <source>
        <dbReference type="EMBL" id="CEK54039.1"/>
    </source>
</evidence>